<reference evidence="17 18" key="1">
    <citation type="submission" date="2017-01" db="EMBL/GenBank/DDBJ databases">
        <authorList>
            <person name="Mah S.A."/>
            <person name="Swanson W.J."/>
            <person name="Moy G.W."/>
            <person name="Vacquier V.D."/>
        </authorList>
    </citation>
    <scope>NUCLEOTIDE SEQUENCE [LARGE SCALE GENOMIC DNA]</scope>
    <source>
        <strain evidence="17 18">CPCC 203464</strain>
    </source>
</reference>
<dbReference type="PANTHER" id="PTHR43884:SF12">
    <property type="entry name" value="ISOVALERYL-COA DEHYDROGENASE, MITOCHONDRIAL-RELATED"/>
    <property type="match status" value="1"/>
</dbReference>
<feature type="domain" description="Acyl-CoA dehydrogenase C-terminal" evidence="16">
    <location>
        <begin position="253"/>
        <end position="383"/>
    </location>
</feature>
<keyword evidence="5" id="KW-0560">Oxidoreductase</keyword>
<dbReference type="Proteomes" id="UP000186218">
    <property type="component" value="Unassembled WGS sequence"/>
</dbReference>
<comment type="pathway">
    <text evidence="7">Sulfur metabolism; dibenzothiophene degradation.</text>
</comment>
<dbReference type="PANTHER" id="PTHR43884">
    <property type="entry name" value="ACYL-COA DEHYDROGENASE"/>
    <property type="match status" value="1"/>
</dbReference>
<dbReference type="InterPro" id="IPR023922">
    <property type="entry name" value="S04_starv_induced_SfnB"/>
</dbReference>
<dbReference type="Pfam" id="PF08028">
    <property type="entry name" value="Acyl-CoA_dh_2"/>
    <property type="match status" value="1"/>
</dbReference>
<name>A0A1N7CB33_9NOCA</name>
<evidence type="ECO:0000256" key="8">
    <source>
        <dbReference type="ARBA" id="ARBA00034317"/>
    </source>
</evidence>
<evidence type="ECO:0000313" key="17">
    <source>
        <dbReference type="EMBL" id="SIR60614.1"/>
    </source>
</evidence>
<evidence type="ECO:0000256" key="2">
    <source>
        <dbReference type="ARBA" id="ARBA00022630"/>
    </source>
</evidence>
<proteinExistence type="inferred from homology"/>
<evidence type="ECO:0000259" key="16">
    <source>
        <dbReference type="Pfam" id="PF08028"/>
    </source>
</evidence>
<dbReference type="InterPro" id="IPR037069">
    <property type="entry name" value="AcylCoA_DH/ox_N_sf"/>
</dbReference>
<evidence type="ECO:0000259" key="15">
    <source>
        <dbReference type="Pfam" id="PF02771"/>
    </source>
</evidence>
<dbReference type="GO" id="GO:0008470">
    <property type="term" value="F:3-methylbutanoyl-CoA dehydrogenase activity"/>
    <property type="evidence" value="ECO:0007669"/>
    <property type="project" value="TreeGrafter"/>
</dbReference>
<evidence type="ECO:0000256" key="11">
    <source>
        <dbReference type="ARBA" id="ARBA00047859"/>
    </source>
</evidence>
<comment type="similarity">
    <text evidence="8">Belongs to the DszC flavin monooxygenase family.</text>
</comment>
<evidence type="ECO:0000256" key="1">
    <source>
        <dbReference type="ARBA" id="ARBA00004496"/>
    </source>
</evidence>
<evidence type="ECO:0000256" key="7">
    <source>
        <dbReference type="ARBA" id="ARBA00034307"/>
    </source>
</evidence>
<evidence type="ECO:0000259" key="14">
    <source>
        <dbReference type="Pfam" id="PF02770"/>
    </source>
</evidence>
<dbReference type="Pfam" id="PF02770">
    <property type="entry name" value="Acyl-CoA_dh_M"/>
    <property type="match status" value="1"/>
</dbReference>
<evidence type="ECO:0000256" key="12">
    <source>
        <dbReference type="ARBA" id="ARBA00048445"/>
    </source>
</evidence>
<keyword evidence="18" id="KW-1185">Reference proteome</keyword>
<keyword evidence="4" id="KW-0547">Nucleotide-binding</keyword>
<dbReference type="PIRSF" id="PIRSF016578">
    <property type="entry name" value="HsaA"/>
    <property type="match status" value="1"/>
</dbReference>
<evidence type="ECO:0000313" key="18">
    <source>
        <dbReference type="Proteomes" id="UP000186218"/>
    </source>
</evidence>
<dbReference type="GO" id="GO:0004497">
    <property type="term" value="F:monooxygenase activity"/>
    <property type="evidence" value="ECO:0007669"/>
    <property type="project" value="UniProtKB-KW"/>
</dbReference>
<dbReference type="InterPro" id="IPR009100">
    <property type="entry name" value="AcylCoA_DH/oxidase_NM_dom_sf"/>
</dbReference>
<comment type="catalytic activity">
    <reaction evidence="13">
        <text>dibenzothiophene + 2 FMNH2 + 2 O2 = dibenzothiophene 5,5-dioxide + 2 FMN + 2 H2O + 2 H(+)</text>
        <dbReference type="Rhea" id="RHEA:49072"/>
        <dbReference type="ChEBI" id="CHEBI:15377"/>
        <dbReference type="ChEBI" id="CHEBI:15378"/>
        <dbReference type="ChEBI" id="CHEBI:15379"/>
        <dbReference type="ChEBI" id="CHEBI:23681"/>
        <dbReference type="ChEBI" id="CHEBI:57618"/>
        <dbReference type="ChEBI" id="CHEBI:58210"/>
        <dbReference type="ChEBI" id="CHEBI:90356"/>
        <dbReference type="EC" id="1.14.14.21"/>
    </reaction>
</comment>
<dbReference type="InterPro" id="IPR013786">
    <property type="entry name" value="AcylCoA_DH/ox_N"/>
</dbReference>
<comment type="catalytic activity">
    <reaction evidence="12">
        <text>dibenzothiophene 5-oxide + FMNH2 + O2 = dibenzothiophene 5,5-dioxide + FMN + H2O + H(+)</text>
        <dbReference type="Rhea" id="RHEA:49080"/>
        <dbReference type="ChEBI" id="CHEBI:15377"/>
        <dbReference type="ChEBI" id="CHEBI:15378"/>
        <dbReference type="ChEBI" id="CHEBI:15379"/>
        <dbReference type="ChEBI" id="CHEBI:23683"/>
        <dbReference type="ChEBI" id="CHEBI:57618"/>
        <dbReference type="ChEBI" id="CHEBI:58210"/>
        <dbReference type="ChEBI" id="CHEBI:90356"/>
    </reaction>
</comment>
<dbReference type="GO" id="GO:0050660">
    <property type="term" value="F:flavin adenine dinucleotide binding"/>
    <property type="evidence" value="ECO:0007669"/>
    <property type="project" value="InterPro"/>
</dbReference>
<feature type="domain" description="Acyl-CoA dehydrogenase/oxidase N-terminal" evidence="15">
    <location>
        <begin position="34"/>
        <end position="126"/>
    </location>
</feature>
<sequence>MTDTVETVVDPGTAARIRTADEAITAATRLAGSFARGAAERDRDRVLPYPETDELAAGGLLAITVPVEFGGADLPPSVVAEVFRILATADPNIAQIPHSHFVYVNLLRLAADREQQQRFFTQVLSGGRIANAQSERGGKTVADIATRITQHSNGFHLDGEKFYCTGSLFADTLAVLARLDEPAGDLDIGEYIAFIPADSAGVEIVDDWTGMGQRTTGSGTIRFDGVDVRHEDLVSRAPAVSAPAGYGAFAQLLHVAIDAGIARGALTAAVEFVRTRSRPWFEAEVDRAVDDPLLVQRFGELAVSVGTAEATLAAAGRAVDATLEGTGSAADASLAVAVAKVVADRSANEVSSALFEVSGTRSAGADLGLNHFWRNARTHTLHDPVRWKYQHIGRSVLRDEDPPRHGVI</sequence>
<evidence type="ECO:0000256" key="13">
    <source>
        <dbReference type="ARBA" id="ARBA00049456"/>
    </source>
</evidence>
<evidence type="ECO:0000256" key="6">
    <source>
        <dbReference type="ARBA" id="ARBA00023033"/>
    </source>
</evidence>
<organism evidence="17 18">
    <name type="scientific">Williamsia sterculiae</name>
    <dbReference type="NCBI Taxonomy" id="1344003"/>
    <lineage>
        <taxon>Bacteria</taxon>
        <taxon>Bacillati</taxon>
        <taxon>Actinomycetota</taxon>
        <taxon>Actinomycetes</taxon>
        <taxon>Mycobacteriales</taxon>
        <taxon>Nocardiaceae</taxon>
        <taxon>Williamsia</taxon>
    </lineage>
</organism>
<dbReference type="SUPFAM" id="SSF56645">
    <property type="entry name" value="Acyl-CoA dehydrogenase NM domain-like"/>
    <property type="match status" value="1"/>
</dbReference>
<dbReference type="NCBIfam" id="TIGR04022">
    <property type="entry name" value="sulfur_SfnB"/>
    <property type="match status" value="1"/>
</dbReference>
<evidence type="ECO:0000256" key="10">
    <source>
        <dbReference type="ARBA" id="ARBA00034345"/>
    </source>
</evidence>
<dbReference type="RefSeq" id="WP_076475451.1">
    <property type="nucleotide sequence ID" value="NZ_FTNT01000001.1"/>
</dbReference>
<comment type="subcellular location">
    <subcellularLocation>
        <location evidence="1">Cytoplasm</location>
    </subcellularLocation>
</comment>
<accession>A0A1N7CB33</accession>
<dbReference type="EC" id="1.14.14.21" evidence="9"/>
<dbReference type="Gene3D" id="2.40.110.10">
    <property type="entry name" value="Butyryl-CoA Dehydrogenase, subunit A, domain 2"/>
    <property type="match status" value="1"/>
</dbReference>
<dbReference type="GO" id="GO:0006552">
    <property type="term" value="P:L-leucine catabolic process"/>
    <property type="evidence" value="ECO:0007669"/>
    <property type="project" value="TreeGrafter"/>
</dbReference>
<dbReference type="Gene3D" id="1.10.540.10">
    <property type="entry name" value="Acyl-CoA dehydrogenase/oxidase, N-terminal domain"/>
    <property type="match status" value="1"/>
</dbReference>
<dbReference type="InterPro" id="IPR046373">
    <property type="entry name" value="Acyl-CoA_Oxase/DH_mid-dom_sf"/>
</dbReference>
<gene>
    <name evidence="17" type="ORF">SAMN05445060_0004</name>
</gene>
<keyword evidence="2" id="KW-0285">Flavoprotein</keyword>
<dbReference type="InterPro" id="IPR006091">
    <property type="entry name" value="Acyl-CoA_Oxase/DH_mid-dom"/>
</dbReference>
<evidence type="ECO:0000256" key="4">
    <source>
        <dbReference type="ARBA" id="ARBA00022741"/>
    </source>
</evidence>
<dbReference type="Pfam" id="PF02771">
    <property type="entry name" value="Acyl-CoA_dh_N"/>
    <property type="match status" value="1"/>
</dbReference>
<dbReference type="STRING" id="1344003.SAMN05445060_0004"/>
<feature type="domain" description="Acyl-CoA oxidase/dehydrogenase middle" evidence="14">
    <location>
        <begin position="136"/>
        <end position="226"/>
    </location>
</feature>
<keyword evidence="3" id="KW-0288">FMN</keyword>
<evidence type="ECO:0000256" key="9">
    <source>
        <dbReference type="ARBA" id="ARBA00034328"/>
    </source>
</evidence>
<dbReference type="SUPFAM" id="SSF47203">
    <property type="entry name" value="Acyl-CoA dehydrogenase C-terminal domain-like"/>
    <property type="match status" value="1"/>
</dbReference>
<protein>
    <recommendedName>
        <fullName evidence="10">Dibenzothiophene monooxygenase</fullName>
        <ecNumber evidence="9">1.14.14.21</ecNumber>
    </recommendedName>
</protein>
<dbReference type="OrthoDB" id="571684at2"/>
<evidence type="ECO:0000256" key="5">
    <source>
        <dbReference type="ARBA" id="ARBA00023002"/>
    </source>
</evidence>
<dbReference type="Gene3D" id="1.20.140.10">
    <property type="entry name" value="Butyryl-CoA Dehydrogenase, subunit A, domain 3"/>
    <property type="match status" value="1"/>
</dbReference>
<comment type="catalytic activity">
    <reaction evidence="11">
        <text>dibenzothiophene + FMNH2 + O2 = dibenzothiophene 5-oxide + FMN + H2O + H(+)</text>
        <dbReference type="Rhea" id="RHEA:49076"/>
        <dbReference type="ChEBI" id="CHEBI:15377"/>
        <dbReference type="ChEBI" id="CHEBI:15378"/>
        <dbReference type="ChEBI" id="CHEBI:15379"/>
        <dbReference type="ChEBI" id="CHEBI:23681"/>
        <dbReference type="ChEBI" id="CHEBI:23683"/>
        <dbReference type="ChEBI" id="CHEBI:57618"/>
        <dbReference type="ChEBI" id="CHEBI:58210"/>
    </reaction>
</comment>
<dbReference type="GO" id="GO:0005737">
    <property type="term" value="C:cytoplasm"/>
    <property type="evidence" value="ECO:0007669"/>
    <property type="project" value="UniProtKB-SubCell"/>
</dbReference>
<dbReference type="EMBL" id="FTNT01000001">
    <property type="protein sequence ID" value="SIR60614.1"/>
    <property type="molecule type" value="Genomic_DNA"/>
</dbReference>
<dbReference type="InterPro" id="IPR036250">
    <property type="entry name" value="AcylCo_DH-like_C"/>
</dbReference>
<evidence type="ECO:0000256" key="3">
    <source>
        <dbReference type="ARBA" id="ARBA00022643"/>
    </source>
</evidence>
<dbReference type="InterPro" id="IPR013107">
    <property type="entry name" value="Acyl-CoA_DH_C"/>
</dbReference>
<keyword evidence="6" id="KW-0503">Monooxygenase</keyword>
<dbReference type="AlphaFoldDB" id="A0A1N7CB33"/>